<feature type="domain" description="SAM-dependent MTase TRM10-type" evidence="10">
    <location>
        <begin position="98"/>
        <end position="338"/>
    </location>
</feature>
<dbReference type="GO" id="GO:0000049">
    <property type="term" value="F:tRNA binding"/>
    <property type="evidence" value="ECO:0007669"/>
    <property type="project" value="TreeGrafter"/>
</dbReference>
<keyword evidence="4" id="KW-0808">Transferase</keyword>
<dbReference type="EMBL" id="JAKWBI020000136">
    <property type="protein sequence ID" value="KAJ2901813.1"/>
    <property type="molecule type" value="Genomic_DNA"/>
</dbReference>
<feature type="compositionally biased region" description="Basic residues" evidence="9">
    <location>
        <begin position="61"/>
        <end position="72"/>
    </location>
</feature>
<dbReference type="PANTHER" id="PTHR13563">
    <property type="entry name" value="TRNA (GUANINE-9-) METHYLTRANSFERASE"/>
    <property type="match status" value="1"/>
</dbReference>
<protein>
    <recommendedName>
        <fullName evidence="2">tRNA (guanine(9)-N1)-methyltransferase</fullName>
        <ecNumber evidence="1">2.1.1.221</ecNumber>
    </recommendedName>
    <alternativeName>
        <fullName evidence="7">tRNA methyltransferase 10</fullName>
    </alternativeName>
    <alternativeName>
        <fullName evidence="6">tRNA(m1G9)-methyltransferase</fullName>
    </alternativeName>
</protein>
<dbReference type="GO" id="GO:0002939">
    <property type="term" value="P:tRNA N1-guanine methylation"/>
    <property type="evidence" value="ECO:0007669"/>
    <property type="project" value="TreeGrafter"/>
</dbReference>
<evidence type="ECO:0000256" key="4">
    <source>
        <dbReference type="ARBA" id="ARBA00022679"/>
    </source>
</evidence>
<dbReference type="AlphaFoldDB" id="A0AAD5RQB7"/>
<feature type="compositionally biased region" description="Acidic residues" evidence="9">
    <location>
        <begin position="357"/>
        <end position="371"/>
    </location>
</feature>
<evidence type="ECO:0000256" key="9">
    <source>
        <dbReference type="SAM" id="MobiDB-lite"/>
    </source>
</evidence>
<comment type="caution">
    <text evidence="11">The sequence shown here is derived from an EMBL/GenBank/DDBJ whole genome shotgun (WGS) entry which is preliminary data.</text>
</comment>
<dbReference type="GO" id="GO:0005634">
    <property type="term" value="C:nucleus"/>
    <property type="evidence" value="ECO:0007669"/>
    <property type="project" value="TreeGrafter"/>
</dbReference>
<keyword evidence="3" id="KW-0489">Methyltransferase</keyword>
<gene>
    <name evidence="11" type="ORF">MKZ38_001351</name>
</gene>
<evidence type="ECO:0000259" key="10">
    <source>
        <dbReference type="PROSITE" id="PS51675"/>
    </source>
</evidence>
<evidence type="ECO:0000256" key="5">
    <source>
        <dbReference type="ARBA" id="ARBA00022691"/>
    </source>
</evidence>
<keyword evidence="5" id="KW-0949">S-adenosyl-L-methionine</keyword>
<evidence type="ECO:0000256" key="1">
    <source>
        <dbReference type="ARBA" id="ARBA00012797"/>
    </source>
</evidence>
<evidence type="ECO:0000256" key="3">
    <source>
        <dbReference type="ARBA" id="ARBA00022603"/>
    </source>
</evidence>
<dbReference type="CDD" id="cd18089">
    <property type="entry name" value="SPOUT_Trm10-like"/>
    <property type="match status" value="1"/>
</dbReference>
<dbReference type="Gene3D" id="3.40.1280.30">
    <property type="match status" value="1"/>
</dbReference>
<evidence type="ECO:0000313" key="12">
    <source>
        <dbReference type="Proteomes" id="UP001201980"/>
    </source>
</evidence>
<dbReference type="InterPro" id="IPR028564">
    <property type="entry name" value="MT_TRM10-typ"/>
</dbReference>
<dbReference type="Proteomes" id="UP001201980">
    <property type="component" value="Unassembled WGS sequence"/>
</dbReference>
<evidence type="ECO:0000256" key="8">
    <source>
        <dbReference type="ARBA" id="ARBA00048434"/>
    </source>
</evidence>
<dbReference type="EC" id="2.1.1.221" evidence="1"/>
<dbReference type="PROSITE" id="PS51675">
    <property type="entry name" value="SAM_MT_TRM10"/>
    <property type="match status" value="1"/>
</dbReference>
<feature type="region of interest" description="Disordered" evidence="9">
    <location>
        <begin position="1"/>
        <end position="75"/>
    </location>
</feature>
<feature type="compositionally biased region" description="Basic and acidic residues" evidence="9">
    <location>
        <begin position="51"/>
        <end position="60"/>
    </location>
</feature>
<evidence type="ECO:0000313" key="11">
    <source>
        <dbReference type="EMBL" id="KAJ2901813.1"/>
    </source>
</evidence>
<dbReference type="InterPro" id="IPR007356">
    <property type="entry name" value="tRNA_m1G_MeTrfase_euk"/>
</dbReference>
<reference evidence="11" key="1">
    <citation type="submission" date="2022-07" db="EMBL/GenBank/DDBJ databases">
        <title>Draft genome sequence of Zalerion maritima ATCC 34329, a (micro)plastics degrading marine fungus.</title>
        <authorList>
            <person name="Paco A."/>
            <person name="Goncalves M.F.M."/>
            <person name="Rocha-Santos T.A.P."/>
            <person name="Alves A."/>
        </authorList>
    </citation>
    <scope>NUCLEOTIDE SEQUENCE</scope>
    <source>
        <strain evidence="11">ATCC 34329</strain>
    </source>
</reference>
<name>A0AAD5RQB7_9PEZI</name>
<evidence type="ECO:0000256" key="6">
    <source>
        <dbReference type="ARBA" id="ARBA00031792"/>
    </source>
</evidence>
<organism evidence="11 12">
    <name type="scientific">Zalerion maritima</name>
    <dbReference type="NCBI Taxonomy" id="339359"/>
    <lineage>
        <taxon>Eukaryota</taxon>
        <taxon>Fungi</taxon>
        <taxon>Dikarya</taxon>
        <taxon>Ascomycota</taxon>
        <taxon>Pezizomycotina</taxon>
        <taxon>Sordariomycetes</taxon>
        <taxon>Lulworthiomycetidae</taxon>
        <taxon>Lulworthiales</taxon>
        <taxon>Lulworthiaceae</taxon>
        <taxon>Zalerion</taxon>
    </lineage>
</organism>
<proteinExistence type="predicted"/>
<dbReference type="GO" id="GO:0052905">
    <property type="term" value="F:tRNA (guanosine(9)-N1)-methyltransferase activity"/>
    <property type="evidence" value="ECO:0007669"/>
    <property type="project" value="UniProtKB-EC"/>
</dbReference>
<dbReference type="PANTHER" id="PTHR13563:SF13">
    <property type="entry name" value="TRNA METHYLTRANSFERASE 10 HOMOLOG A"/>
    <property type="match status" value="1"/>
</dbReference>
<dbReference type="InterPro" id="IPR038459">
    <property type="entry name" value="MT_TRM10-typ_sf"/>
</dbReference>
<sequence>MADTDMTLQEGGPPSTTLPDENFDATPNAEDQLGEQKMSKNQLRKIRRRQKWEDAREDRKIKRKEKRHAKVERKREEIRARMAEAELQGLDPKSVLPEKSKKAETVRVPIAIVVDNDFHRYMTEGEFVSMSSQLTRCYSDNRRSPFNSHLVLSDWKGPMLERFDTVLRGNYKKWTSVCFSDKDFVAACQDAFSSMEASKNTDVVCPALATAHDSTEPPIQKGETEAGQGALPDIEETTHKSIVYLTAESPYTIERLEPNTCYVVGGIVDRNREKGLCYRRAKERGVRTAKLPIGEYLQMASRKVLATNHVVEIMLKWLESGDWGNAFLEVIPKRKGGQLKDAEDEASASNNGGAQQDQEDGEEGSDQEEDGSVSLSSQQAQAETRCQADGGANGVVSVNSLPQ</sequence>
<evidence type="ECO:0000256" key="2">
    <source>
        <dbReference type="ARBA" id="ARBA00020451"/>
    </source>
</evidence>
<keyword evidence="12" id="KW-1185">Reference proteome</keyword>
<feature type="region of interest" description="Disordered" evidence="9">
    <location>
        <begin position="338"/>
        <end position="403"/>
    </location>
</feature>
<feature type="compositionally biased region" description="Polar residues" evidence="9">
    <location>
        <begin position="373"/>
        <end position="384"/>
    </location>
</feature>
<accession>A0AAD5RQB7</accession>
<evidence type="ECO:0000256" key="7">
    <source>
        <dbReference type="ARBA" id="ARBA00032166"/>
    </source>
</evidence>
<comment type="catalytic activity">
    <reaction evidence="8">
        <text>guanosine(9) in tRNA + S-adenosyl-L-methionine = N(1)-methylguanosine(9) in tRNA + S-adenosyl-L-homocysteine + H(+)</text>
        <dbReference type="Rhea" id="RHEA:43156"/>
        <dbReference type="Rhea" id="RHEA-COMP:10367"/>
        <dbReference type="Rhea" id="RHEA-COMP:10368"/>
        <dbReference type="ChEBI" id="CHEBI:15378"/>
        <dbReference type="ChEBI" id="CHEBI:57856"/>
        <dbReference type="ChEBI" id="CHEBI:59789"/>
        <dbReference type="ChEBI" id="CHEBI:73542"/>
        <dbReference type="ChEBI" id="CHEBI:74269"/>
        <dbReference type="EC" id="2.1.1.221"/>
    </reaction>
</comment>